<comment type="caution">
    <text evidence="7">The sequence shown here is derived from an EMBL/GenBank/DDBJ whole genome shotgun (WGS) entry which is preliminary data.</text>
</comment>
<evidence type="ECO:0000256" key="3">
    <source>
        <dbReference type="ARBA" id="ARBA00022827"/>
    </source>
</evidence>
<protein>
    <submittedName>
        <fullName evidence="7">FAD-dependent oxidoreductase</fullName>
    </submittedName>
</protein>
<dbReference type="InterPro" id="IPR036188">
    <property type="entry name" value="FAD/NAD-bd_sf"/>
</dbReference>
<dbReference type="InterPro" id="IPR023753">
    <property type="entry name" value="FAD/NAD-binding_dom"/>
</dbReference>
<dbReference type="Proteomes" id="UP000656804">
    <property type="component" value="Unassembled WGS sequence"/>
</dbReference>
<dbReference type="InterPro" id="IPR050446">
    <property type="entry name" value="FAD-oxidoreductase/Apoptosis"/>
</dbReference>
<evidence type="ECO:0000256" key="2">
    <source>
        <dbReference type="ARBA" id="ARBA00022630"/>
    </source>
</evidence>
<dbReference type="SUPFAM" id="SSF55424">
    <property type="entry name" value="FAD/NAD-linked reductases, dimerisation (C-terminal) domain"/>
    <property type="match status" value="1"/>
</dbReference>
<dbReference type="Gene3D" id="3.50.50.60">
    <property type="entry name" value="FAD/NAD(P)-binding domain"/>
    <property type="match status" value="2"/>
</dbReference>
<dbReference type="GO" id="GO:0016651">
    <property type="term" value="F:oxidoreductase activity, acting on NAD(P)H"/>
    <property type="evidence" value="ECO:0007669"/>
    <property type="project" value="TreeGrafter"/>
</dbReference>
<evidence type="ECO:0000313" key="7">
    <source>
        <dbReference type="EMBL" id="MBF4163104.1"/>
    </source>
</evidence>
<evidence type="ECO:0000256" key="1">
    <source>
        <dbReference type="ARBA" id="ARBA00001974"/>
    </source>
</evidence>
<reference evidence="7" key="1">
    <citation type="submission" date="2020-11" db="EMBL/GenBank/DDBJ databases">
        <title>Nocardioides sp. CBS4Y-1, whole genome shotgun sequence.</title>
        <authorList>
            <person name="Tuo L."/>
        </authorList>
    </citation>
    <scope>NUCLEOTIDE SEQUENCE</scope>
    <source>
        <strain evidence="7">CBS4Y-1</strain>
    </source>
</reference>
<keyword evidence="3" id="KW-0274">FAD</keyword>
<dbReference type="InterPro" id="IPR028202">
    <property type="entry name" value="Reductase_C"/>
</dbReference>
<feature type="domain" description="FAD/NAD(P)-binding" evidence="5">
    <location>
        <begin position="7"/>
        <end position="289"/>
    </location>
</feature>
<dbReference type="Pfam" id="PF07992">
    <property type="entry name" value="Pyr_redox_2"/>
    <property type="match status" value="1"/>
</dbReference>
<dbReference type="RefSeq" id="WP_194504360.1">
    <property type="nucleotide sequence ID" value="NZ_JADIVZ010000009.1"/>
</dbReference>
<gene>
    <name evidence="7" type="ORF">ISG29_15520</name>
</gene>
<dbReference type="PANTHER" id="PTHR43557">
    <property type="entry name" value="APOPTOSIS-INDUCING FACTOR 1"/>
    <property type="match status" value="1"/>
</dbReference>
<evidence type="ECO:0000256" key="4">
    <source>
        <dbReference type="ARBA" id="ARBA00023002"/>
    </source>
</evidence>
<dbReference type="InterPro" id="IPR016156">
    <property type="entry name" value="FAD/NAD-linked_Rdtase_dimer_sf"/>
</dbReference>
<evidence type="ECO:0000259" key="6">
    <source>
        <dbReference type="Pfam" id="PF14759"/>
    </source>
</evidence>
<proteinExistence type="predicted"/>
<dbReference type="Gene3D" id="3.30.390.30">
    <property type="match status" value="1"/>
</dbReference>
<dbReference type="SUPFAM" id="SSF51905">
    <property type="entry name" value="FAD/NAD(P)-binding domain"/>
    <property type="match status" value="2"/>
</dbReference>
<keyword evidence="4" id="KW-0560">Oxidoreductase</keyword>
<comment type="cofactor">
    <cofactor evidence="1">
        <name>FAD</name>
        <dbReference type="ChEBI" id="CHEBI:57692"/>
    </cofactor>
</comment>
<name>A0A930YE34_9ACTN</name>
<feature type="domain" description="Reductase C-terminal" evidence="6">
    <location>
        <begin position="313"/>
        <end position="385"/>
    </location>
</feature>
<dbReference type="GO" id="GO:0005737">
    <property type="term" value="C:cytoplasm"/>
    <property type="evidence" value="ECO:0007669"/>
    <property type="project" value="TreeGrafter"/>
</dbReference>
<dbReference type="AlphaFoldDB" id="A0A930YE34"/>
<dbReference type="Pfam" id="PF14759">
    <property type="entry name" value="Reductase_C"/>
    <property type="match status" value="1"/>
</dbReference>
<dbReference type="EMBL" id="JADIVZ010000009">
    <property type="protein sequence ID" value="MBF4163104.1"/>
    <property type="molecule type" value="Genomic_DNA"/>
</dbReference>
<dbReference type="PRINTS" id="PR00368">
    <property type="entry name" value="FADPNR"/>
</dbReference>
<dbReference type="PRINTS" id="PR00411">
    <property type="entry name" value="PNDRDTASEI"/>
</dbReference>
<evidence type="ECO:0000313" key="8">
    <source>
        <dbReference type="Proteomes" id="UP000656804"/>
    </source>
</evidence>
<sequence>MSGRDGVLVVGASLAGLRTVHELRTCGFDGAIRLLGGEQTLPYDRPPLSKGYLAGTVGTEAVQLTSEEELRSLDVEFVRGVHARSIDLDARRVSCDDGTDLAFDRLVAATGGHAVTPQWVRDLPGPGVLRTVEDADGLRGLVRPGTRVVIVGGGFVGSEVAATLCSAGVRVTLLVDGDVVLGRLGPRVAGVFTDLLRRRGVEVRSHATVIDATPDESGVHLVLADGTTLEGDLALAAVGSAPTTAWLGELAGPHAAPMTVDRHGRAHERVWGAGDVTGTGHWAEAVRQARVAARSIVGREDRTTHRLLDEVPYAWTDQFEVKVQTLGRPAATDTFHPLPGHDVGSLCFSGVYSRAGQVTGAVMADRPQDLARMRRHLAAPTRVSAVLDDAVASGESA</sequence>
<dbReference type="PANTHER" id="PTHR43557:SF2">
    <property type="entry name" value="RIESKE DOMAIN-CONTAINING PROTEIN-RELATED"/>
    <property type="match status" value="1"/>
</dbReference>
<evidence type="ECO:0000259" key="5">
    <source>
        <dbReference type="Pfam" id="PF07992"/>
    </source>
</evidence>
<keyword evidence="2" id="KW-0285">Flavoprotein</keyword>
<organism evidence="7 8">
    <name type="scientific">Nocardioides acrostichi</name>
    <dbReference type="NCBI Taxonomy" id="2784339"/>
    <lineage>
        <taxon>Bacteria</taxon>
        <taxon>Bacillati</taxon>
        <taxon>Actinomycetota</taxon>
        <taxon>Actinomycetes</taxon>
        <taxon>Propionibacteriales</taxon>
        <taxon>Nocardioidaceae</taxon>
        <taxon>Nocardioides</taxon>
    </lineage>
</organism>
<keyword evidence="8" id="KW-1185">Reference proteome</keyword>
<accession>A0A930YE34</accession>